<accession>A0A4R6M9F1</accession>
<dbReference type="EMBL" id="SNXC01000011">
    <property type="protein sequence ID" value="TDO98131.1"/>
    <property type="molecule type" value="Genomic_DNA"/>
</dbReference>
<evidence type="ECO:0008006" key="4">
    <source>
        <dbReference type="Google" id="ProtNLM"/>
    </source>
</evidence>
<keyword evidence="3" id="KW-1185">Reference proteome</keyword>
<dbReference type="InterPro" id="IPR036374">
    <property type="entry name" value="OxRdtase_Mopterin-bd_sf"/>
</dbReference>
<comment type="caution">
    <text evidence="2">The sequence shown here is derived from an EMBL/GenBank/DDBJ whole genome shotgun (WGS) entry which is preliminary data.</text>
</comment>
<keyword evidence="1" id="KW-0732">Signal</keyword>
<feature type="signal peptide" evidence="1">
    <location>
        <begin position="1"/>
        <end position="25"/>
    </location>
</feature>
<evidence type="ECO:0000313" key="2">
    <source>
        <dbReference type="EMBL" id="TDO98131.1"/>
    </source>
</evidence>
<dbReference type="SUPFAM" id="SSF56524">
    <property type="entry name" value="Oxidoreductase molybdopterin-binding domain"/>
    <property type="match status" value="1"/>
</dbReference>
<dbReference type="AlphaFoldDB" id="A0A4R6M9F1"/>
<feature type="chain" id="PRO_5020382985" description="Oxidoreductase molybdopterin-binding domain-containing protein" evidence="1">
    <location>
        <begin position="26"/>
        <end position="172"/>
    </location>
</feature>
<evidence type="ECO:0000313" key="3">
    <source>
        <dbReference type="Proteomes" id="UP000294656"/>
    </source>
</evidence>
<dbReference type="OrthoDB" id="5796037at2"/>
<evidence type="ECO:0000256" key="1">
    <source>
        <dbReference type="SAM" id="SignalP"/>
    </source>
</evidence>
<reference evidence="2 3" key="1">
    <citation type="submission" date="2019-03" db="EMBL/GenBank/DDBJ databases">
        <title>Genomic Encyclopedia of Type Strains, Phase III (KMG-III): the genomes of soil and plant-associated and newly described type strains.</title>
        <authorList>
            <person name="Whitman W."/>
        </authorList>
    </citation>
    <scope>NUCLEOTIDE SEQUENCE [LARGE SCALE GENOMIC DNA]</scope>
    <source>
        <strain evidence="2 3">CECT 7378</strain>
    </source>
</reference>
<protein>
    <recommendedName>
        <fullName evidence="4">Oxidoreductase molybdopterin-binding domain-containing protein</fullName>
    </recommendedName>
</protein>
<sequence length="172" mass="19507">MSSFRHRCYSLLLLAMVFFVMPVSAASVSNSVITPSHDSTPVLVVGTKITETSLSYADIESLPFLDTGFIKHFDGPEGEFSGVWLNDLLRKYGLFNADRLRLIAHDGYEIFLSKKQREEKSYFVVTRLNGRFLSMHELGPLMIIVPEDGGETVRGDVSHSHWIWALRQIKEQ</sequence>
<organism evidence="2 3">
    <name type="scientific">Marinomonas balearica</name>
    <dbReference type="NCBI Taxonomy" id="491947"/>
    <lineage>
        <taxon>Bacteria</taxon>
        <taxon>Pseudomonadati</taxon>
        <taxon>Pseudomonadota</taxon>
        <taxon>Gammaproteobacteria</taxon>
        <taxon>Oceanospirillales</taxon>
        <taxon>Oceanospirillaceae</taxon>
        <taxon>Marinomonas</taxon>
    </lineage>
</organism>
<name>A0A4R6M9F1_9GAMM</name>
<proteinExistence type="predicted"/>
<gene>
    <name evidence="2" type="ORF">DFP79_1764</name>
</gene>
<dbReference type="Proteomes" id="UP000294656">
    <property type="component" value="Unassembled WGS sequence"/>
</dbReference>
<dbReference type="RefSeq" id="WP_133503562.1">
    <property type="nucleotide sequence ID" value="NZ_SNXC01000011.1"/>
</dbReference>